<organism evidence="1 2">
    <name type="scientific">Lonsdalea quercina</name>
    <dbReference type="NCBI Taxonomy" id="71657"/>
    <lineage>
        <taxon>Bacteria</taxon>
        <taxon>Pseudomonadati</taxon>
        <taxon>Pseudomonadota</taxon>
        <taxon>Gammaproteobacteria</taxon>
        <taxon>Enterobacterales</taxon>
        <taxon>Pectobacteriaceae</taxon>
        <taxon>Lonsdalea</taxon>
    </lineage>
</organism>
<keyword evidence="2" id="KW-1185">Reference proteome</keyword>
<dbReference type="Proteomes" id="UP000187280">
    <property type="component" value="Unassembled WGS sequence"/>
</dbReference>
<dbReference type="STRING" id="71657.SAMN02982996_02285"/>
<accession>A0A1H4DF16</accession>
<dbReference type="Pfam" id="PF11010">
    <property type="entry name" value="DUF2848"/>
    <property type="match status" value="1"/>
</dbReference>
<dbReference type="InterPro" id="IPR021269">
    <property type="entry name" value="DUF2848"/>
</dbReference>
<evidence type="ECO:0000313" key="1">
    <source>
        <dbReference type="EMBL" id="SEA71324.1"/>
    </source>
</evidence>
<evidence type="ECO:0008006" key="3">
    <source>
        <dbReference type="Google" id="ProtNLM"/>
    </source>
</evidence>
<gene>
    <name evidence="1" type="ORF">SAMN02982996_02285</name>
</gene>
<name>A0A1H4DF16_9GAMM</name>
<proteinExistence type="predicted"/>
<sequence length="229" mass="25122">MKLIFNVLEKSAEKRIEVDIDRLVIAGWTGRDRDAVMHHIRELAALGVPQPSAIPLFYRVAANQLTQSSLVEVVGNASSGEAEPLIFSYCGKLYVSLASDHTDRQLEAQSVALSKQLCAKPVARDAWPLREVIAHWDSLILRSWIVENGEYRLYQEGALSSLQPPMALLERYLASDVPTRVDGLAMSCGTMTAIGGIRPAAAFRMALVDEHLGRIISHSYSSVVLPVVA</sequence>
<reference evidence="1 2" key="1">
    <citation type="submission" date="2016-10" db="EMBL/GenBank/DDBJ databases">
        <authorList>
            <person name="de Groot N.N."/>
        </authorList>
    </citation>
    <scope>NUCLEOTIDE SEQUENCE [LARGE SCALE GENOMIC DNA]</scope>
    <source>
        <strain evidence="1 2">ATCC 29281</strain>
    </source>
</reference>
<dbReference type="GeneID" id="97765152"/>
<protein>
    <recommendedName>
        <fullName evidence="3">DUF2848 domain-containing protein</fullName>
    </recommendedName>
</protein>
<dbReference type="EMBL" id="FNQS01000007">
    <property type="protein sequence ID" value="SEA71324.1"/>
    <property type="molecule type" value="Genomic_DNA"/>
</dbReference>
<evidence type="ECO:0000313" key="2">
    <source>
        <dbReference type="Proteomes" id="UP000187280"/>
    </source>
</evidence>
<dbReference type="AlphaFoldDB" id="A0A1H4DF16"/>
<dbReference type="RefSeq" id="WP_074728751.1">
    <property type="nucleotide sequence ID" value="NZ_FNQS01000007.1"/>
</dbReference>